<keyword evidence="14" id="KW-1185">Reference proteome</keyword>
<feature type="transmembrane region" description="Helical" evidence="12">
    <location>
        <begin position="55"/>
        <end position="76"/>
    </location>
</feature>
<dbReference type="GO" id="GO:0016055">
    <property type="term" value="P:Wnt signaling pathway"/>
    <property type="evidence" value="ECO:0007669"/>
    <property type="project" value="UniProtKB-KW"/>
</dbReference>
<evidence type="ECO:0000256" key="12">
    <source>
        <dbReference type="SAM" id="Phobius"/>
    </source>
</evidence>
<keyword evidence="5 12" id="KW-1133">Transmembrane helix</keyword>
<evidence type="ECO:0000256" key="8">
    <source>
        <dbReference type="ARBA" id="ARBA00038269"/>
    </source>
</evidence>
<keyword evidence="6 12" id="KW-0472">Membrane</keyword>
<dbReference type="PANTHER" id="PTHR13906:SF12">
    <property type="entry name" value="PROTEIN-SERINE O-PALMITOLEOYLTRANSFERASE PORCUPINE"/>
    <property type="match status" value="1"/>
</dbReference>
<evidence type="ECO:0000256" key="10">
    <source>
        <dbReference type="ARBA" id="ARBA00040371"/>
    </source>
</evidence>
<proteinExistence type="inferred from homology"/>
<keyword evidence="2 13" id="KW-0808">Transferase</keyword>
<evidence type="ECO:0000256" key="5">
    <source>
        <dbReference type="ARBA" id="ARBA00022989"/>
    </source>
</evidence>
<feature type="transmembrane region" description="Helical" evidence="12">
    <location>
        <begin position="106"/>
        <end position="129"/>
    </location>
</feature>
<keyword evidence="7" id="KW-0012">Acyltransferase</keyword>
<dbReference type="Pfam" id="PF03062">
    <property type="entry name" value="MBOAT"/>
    <property type="match status" value="1"/>
</dbReference>
<feature type="transmembrane region" description="Helical" evidence="12">
    <location>
        <begin position="149"/>
        <end position="167"/>
    </location>
</feature>
<dbReference type="GO" id="GO:0061355">
    <property type="term" value="P:Wnt protein secretion"/>
    <property type="evidence" value="ECO:0007669"/>
    <property type="project" value="TreeGrafter"/>
</dbReference>
<dbReference type="EMBL" id="SUNJ01000069">
    <property type="protein sequence ID" value="TPP67907.1"/>
    <property type="molecule type" value="Genomic_DNA"/>
</dbReference>
<evidence type="ECO:0000256" key="6">
    <source>
        <dbReference type="ARBA" id="ARBA00023136"/>
    </source>
</evidence>
<dbReference type="OrthoDB" id="5968863at2759"/>
<protein>
    <recommendedName>
        <fullName evidence="10">Protein-serine O-palmitoleoyltransferase porcupine</fullName>
        <ecNumber evidence="9">2.3.1.250</ecNumber>
    </recommendedName>
</protein>
<evidence type="ECO:0000313" key="13">
    <source>
        <dbReference type="EMBL" id="TPP67907.1"/>
    </source>
</evidence>
<dbReference type="GO" id="GO:1990698">
    <property type="term" value="F:palmitoleoyltransferase activity"/>
    <property type="evidence" value="ECO:0007669"/>
    <property type="project" value="UniProtKB-EC"/>
</dbReference>
<evidence type="ECO:0000256" key="3">
    <source>
        <dbReference type="ARBA" id="ARBA00022687"/>
    </source>
</evidence>
<evidence type="ECO:0000256" key="4">
    <source>
        <dbReference type="ARBA" id="ARBA00022692"/>
    </source>
</evidence>
<dbReference type="AlphaFoldDB" id="A0A504ZB62"/>
<keyword evidence="3" id="KW-0879">Wnt signaling pathway</keyword>
<comment type="subcellular location">
    <subcellularLocation>
        <location evidence="1">Membrane</location>
        <topology evidence="1">Multi-pass membrane protein</topology>
    </subcellularLocation>
</comment>
<dbReference type="PANTHER" id="PTHR13906">
    <property type="entry name" value="PORCUPINE"/>
    <property type="match status" value="1"/>
</dbReference>
<dbReference type="GO" id="GO:0016020">
    <property type="term" value="C:membrane"/>
    <property type="evidence" value="ECO:0007669"/>
    <property type="project" value="UniProtKB-SubCell"/>
</dbReference>
<evidence type="ECO:0000256" key="11">
    <source>
        <dbReference type="ARBA" id="ARBA00047978"/>
    </source>
</evidence>
<keyword evidence="4 12" id="KW-0812">Transmembrane</keyword>
<evidence type="ECO:0000256" key="1">
    <source>
        <dbReference type="ARBA" id="ARBA00004141"/>
    </source>
</evidence>
<evidence type="ECO:0000256" key="9">
    <source>
        <dbReference type="ARBA" id="ARBA00038867"/>
    </source>
</evidence>
<comment type="catalytic activity">
    <reaction evidence="11">
        <text>[Wnt protein]-L-serine + (9Z)-hexadecenoyl-CoA = [Wnt protein]-O-(9Z)-hexadecenoyl-L-serine + CoA</text>
        <dbReference type="Rhea" id="RHEA:45336"/>
        <dbReference type="Rhea" id="RHEA-COMP:11170"/>
        <dbReference type="Rhea" id="RHEA-COMP:11171"/>
        <dbReference type="ChEBI" id="CHEBI:29999"/>
        <dbReference type="ChEBI" id="CHEBI:57287"/>
        <dbReference type="ChEBI" id="CHEBI:61540"/>
        <dbReference type="ChEBI" id="CHEBI:85189"/>
        <dbReference type="EC" id="2.3.1.250"/>
    </reaction>
</comment>
<name>A0A504ZB62_FASGI</name>
<comment type="similarity">
    <text evidence="8">Belongs to the membrane-bound acyltransferase family. Porcupine subfamily.</text>
</comment>
<dbReference type="GO" id="GO:0017147">
    <property type="term" value="F:Wnt-protein binding"/>
    <property type="evidence" value="ECO:0007669"/>
    <property type="project" value="TreeGrafter"/>
</dbReference>
<organism evidence="13 14">
    <name type="scientific">Fasciola gigantica</name>
    <name type="common">Giant liver fluke</name>
    <dbReference type="NCBI Taxonomy" id="46835"/>
    <lineage>
        <taxon>Eukaryota</taxon>
        <taxon>Metazoa</taxon>
        <taxon>Spiralia</taxon>
        <taxon>Lophotrochozoa</taxon>
        <taxon>Platyhelminthes</taxon>
        <taxon>Trematoda</taxon>
        <taxon>Digenea</taxon>
        <taxon>Plagiorchiida</taxon>
        <taxon>Echinostomata</taxon>
        <taxon>Echinostomatoidea</taxon>
        <taxon>Fasciolidae</taxon>
        <taxon>Fasciola</taxon>
    </lineage>
</organism>
<dbReference type="Proteomes" id="UP000316759">
    <property type="component" value="Unassembled WGS sequence"/>
</dbReference>
<evidence type="ECO:0000256" key="2">
    <source>
        <dbReference type="ARBA" id="ARBA00022679"/>
    </source>
</evidence>
<sequence>MLEMEFPRSLVEIVVNWNLPMHTWLKYYVYKPVRPYGHMYAILATYTVSSLLHGINFQLSAVLLSIGVFAYIEFGLREVLARTLNSCVGSRRCRDNCRHIYKDEYVLVRLCNLAFACLAVFHLAYLAVMFDTSEQQEHGYSMSHALQKWSDLGFVNHYVALATYLFYRCIL</sequence>
<evidence type="ECO:0000256" key="7">
    <source>
        <dbReference type="ARBA" id="ARBA00023315"/>
    </source>
</evidence>
<dbReference type="GO" id="GO:0005783">
    <property type="term" value="C:endoplasmic reticulum"/>
    <property type="evidence" value="ECO:0007669"/>
    <property type="project" value="TreeGrafter"/>
</dbReference>
<evidence type="ECO:0000313" key="14">
    <source>
        <dbReference type="Proteomes" id="UP000316759"/>
    </source>
</evidence>
<dbReference type="STRING" id="46835.A0A504ZB62"/>
<dbReference type="InterPro" id="IPR049941">
    <property type="entry name" value="LPLAT_7/PORCN-like"/>
</dbReference>
<dbReference type="GO" id="GO:0030258">
    <property type="term" value="P:lipid modification"/>
    <property type="evidence" value="ECO:0007669"/>
    <property type="project" value="TreeGrafter"/>
</dbReference>
<dbReference type="InterPro" id="IPR004299">
    <property type="entry name" value="MBOAT_fam"/>
</dbReference>
<comment type="caution">
    <text evidence="13">The sequence shown here is derived from an EMBL/GenBank/DDBJ whole genome shotgun (WGS) entry which is preliminary data.</text>
</comment>
<reference evidence="13 14" key="1">
    <citation type="submission" date="2019-04" db="EMBL/GenBank/DDBJ databases">
        <title>Annotation for the trematode Fasciola gigantica.</title>
        <authorList>
            <person name="Choi Y.-J."/>
        </authorList>
    </citation>
    <scope>NUCLEOTIDE SEQUENCE [LARGE SCALE GENOMIC DNA]</scope>
    <source>
        <strain evidence="13">Uganda_cow_1</strain>
    </source>
</reference>
<dbReference type="EC" id="2.3.1.250" evidence="9"/>
<gene>
    <name evidence="13" type="ORF">FGIG_09453</name>
</gene>
<accession>A0A504ZB62</accession>